<feature type="compositionally biased region" description="Basic and acidic residues" evidence="1">
    <location>
        <begin position="195"/>
        <end position="209"/>
    </location>
</feature>
<feature type="compositionally biased region" description="Basic and acidic residues" evidence="1">
    <location>
        <begin position="1"/>
        <end position="13"/>
    </location>
</feature>
<feature type="compositionally biased region" description="Basic residues" evidence="1">
    <location>
        <begin position="66"/>
        <end position="77"/>
    </location>
</feature>
<evidence type="ECO:0000313" key="3">
    <source>
        <dbReference type="Proteomes" id="UP000636800"/>
    </source>
</evidence>
<name>A0A835USK4_VANPL</name>
<comment type="caution">
    <text evidence="2">The sequence shown here is derived from an EMBL/GenBank/DDBJ whole genome shotgun (WGS) entry which is preliminary data.</text>
</comment>
<dbReference type="EMBL" id="JADCNL010000007">
    <property type="protein sequence ID" value="KAG0474159.1"/>
    <property type="molecule type" value="Genomic_DNA"/>
</dbReference>
<dbReference type="OrthoDB" id="408788at2759"/>
<organism evidence="2 3">
    <name type="scientific">Vanilla planifolia</name>
    <name type="common">Vanilla</name>
    <dbReference type="NCBI Taxonomy" id="51239"/>
    <lineage>
        <taxon>Eukaryota</taxon>
        <taxon>Viridiplantae</taxon>
        <taxon>Streptophyta</taxon>
        <taxon>Embryophyta</taxon>
        <taxon>Tracheophyta</taxon>
        <taxon>Spermatophyta</taxon>
        <taxon>Magnoliopsida</taxon>
        <taxon>Liliopsida</taxon>
        <taxon>Asparagales</taxon>
        <taxon>Orchidaceae</taxon>
        <taxon>Vanilloideae</taxon>
        <taxon>Vanilleae</taxon>
        <taxon>Vanilla</taxon>
    </lineage>
</organism>
<dbReference type="Proteomes" id="UP000636800">
    <property type="component" value="Chromosome 7"/>
</dbReference>
<protein>
    <submittedName>
        <fullName evidence="2">Uncharacterized protein</fullName>
    </submittedName>
</protein>
<accession>A0A835USK4</accession>
<evidence type="ECO:0000256" key="1">
    <source>
        <dbReference type="SAM" id="MobiDB-lite"/>
    </source>
</evidence>
<dbReference type="AlphaFoldDB" id="A0A835USK4"/>
<proteinExistence type="predicted"/>
<feature type="compositionally biased region" description="Basic residues" evidence="1">
    <location>
        <begin position="229"/>
        <end position="245"/>
    </location>
</feature>
<feature type="region of interest" description="Disordered" evidence="1">
    <location>
        <begin position="1"/>
        <end position="245"/>
    </location>
</feature>
<feature type="compositionally biased region" description="Basic residues" evidence="1">
    <location>
        <begin position="125"/>
        <end position="135"/>
    </location>
</feature>
<feature type="compositionally biased region" description="Basic and acidic residues" evidence="1">
    <location>
        <begin position="142"/>
        <end position="162"/>
    </location>
</feature>
<feature type="compositionally biased region" description="Polar residues" evidence="1">
    <location>
        <begin position="176"/>
        <end position="185"/>
    </location>
</feature>
<feature type="compositionally biased region" description="Basic and acidic residues" evidence="1">
    <location>
        <begin position="39"/>
        <end position="51"/>
    </location>
</feature>
<sequence>MEKQRLENPERGLARQLLSSPLKFSAHALPAHLSKSKREKGSSDPVPEKTNVKSPRGRKPIDWTRKNPRKPKGRSASRHLNWNITDDDHLNEPVTISEEATPQAIGRRKHPRFEFGDTVDETIPKRRKSKSKGSKKSMNDSSKPKEMEKSKDDSSAGKESKKSRSVSYRPRENKKSNGSSPANGNSKKSKRVSSKLKESKKSNGDSRADKKSRKRPADAHVPVIESKRGPRKIKSVKRLQKPGQR</sequence>
<evidence type="ECO:0000313" key="2">
    <source>
        <dbReference type="EMBL" id="KAG0474159.1"/>
    </source>
</evidence>
<gene>
    <name evidence="2" type="ORF">HPP92_016016</name>
</gene>
<keyword evidence="3" id="KW-1185">Reference proteome</keyword>
<reference evidence="2 3" key="1">
    <citation type="journal article" date="2020" name="Nat. Food">
        <title>A phased Vanilla planifolia genome enables genetic improvement of flavour and production.</title>
        <authorList>
            <person name="Hasing T."/>
            <person name="Tang H."/>
            <person name="Brym M."/>
            <person name="Khazi F."/>
            <person name="Huang T."/>
            <person name="Chambers A.H."/>
        </authorList>
    </citation>
    <scope>NUCLEOTIDE SEQUENCE [LARGE SCALE GENOMIC DNA]</scope>
    <source>
        <tissue evidence="2">Leaf</tissue>
    </source>
</reference>